<organism evidence="1 2">
    <name type="scientific">Collybiopsis luxurians FD-317 M1</name>
    <dbReference type="NCBI Taxonomy" id="944289"/>
    <lineage>
        <taxon>Eukaryota</taxon>
        <taxon>Fungi</taxon>
        <taxon>Dikarya</taxon>
        <taxon>Basidiomycota</taxon>
        <taxon>Agaricomycotina</taxon>
        <taxon>Agaricomycetes</taxon>
        <taxon>Agaricomycetidae</taxon>
        <taxon>Agaricales</taxon>
        <taxon>Marasmiineae</taxon>
        <taxon>Omphalotaceae</taxon>
        <taxon>Collybiopsis</taxon>
        <taxon>Collybiopsis luxurians</taxon>
    </lineage>
</organism>
<dbReference type="SUPFAM" id="SSF56672">
    <property type="entry name" value="DNA/RNA polymerases"/>
    <property type="match status" value="1"/>
</dbReference>
<accession>A0A0D0BLY9</accession>
<dbReference type="InterPro" id="IPR043502">
    <property type="entry name" value="DNA/RNA_pol_sf"/>
</dbReference>
<dbReference type="AlphaFoldDB" id="A0A0D0BLY9"/>
<keyword evidence="2" id="KW-1185">Reference proteome</keyword>
<dbReference type="OrthoDB" id="3186349at2759"/>
<gene>
    <name evidence="1" type="ORF">GYMLUDRAFT_182846</name>
</gene>
<reference evidence="1 2" key="1">
    <citation type="submission" date="2014-04" db="EMBL/GenBank/DDBJ databases">
        <title>Evolutionary Origins and Diversification of the Mycorrhizal Mutualists.</title>
        <authorList>
            <consortium name="DOE Joint Genome Institute"/>
            <consortium name="Mycorrhizal Genomics Consortium"/>
            <person name="Kohler A."/>
            <person name="Kuo A."/>
            <person name="Nagy L.G."/>
            <person name="Floudas D."/>
            <person name="Copeland A."/>
            <person name="Barry K.W."/>
            <person name="Cichocki N."/>
            <person name="Veneault-Fourrey C."/>
            <person name="LaButti K."/>
            <person name="Lindquist E.A."/>
            <person name="Lipzen A."/>
            <person name="Lundell T."/>
            <person name="Morin E."/>
            <person name="Murat C."/>
            <person name="Riley R."/>
            <person name="Ohm R."/>
            <person name="Sun H."/>
            <person name="Tunlid A."/>
            <person name="Henrissat B."/>
            <person name="Grigoriev I.V."/>
            <person name="Hibbett D.S."/>
            <person name="Martin F."/>
        </authorList>
    </citation>
    <scope>NUCLEOTIDE SEQUENCE [LARGE SCALE GENOMIC DNA]</scope>
    <source>
        <strain evidence="1 2">FD-317 M1</strain>
    </source>
</reference>
<dbReference type="HOGENOM" id="CLU_142394_1_0_1"/>
<feature type="non-terminal residue" evidence="1">
    <location>
        <position position="1"/>
    </location>
</feature>
<evidence type="ECO:0000313" key="2">
    <source>
        <dbReference type="Proteomes" id="UP000053593"/>
    </source>
</evidence>
<protein>
    <submittedName>
        <fullName evidence="1">Uncharacterized protein</fullName>
    </submittedName>
</protein>
<dbReference type="EMBL" id="KN834904">
    <property type="protein sequence ID" value="KIK50399.1"/>
    <property type="molecule type" value="Genomic_DNA"/>
</dbReference>
<evidence type="ECO:0000313" key="1">
    <source>
        <dbReference type="EMBL" id="KIK50399.1"/>
    </source>
</evidence>
<name>A0A0D0BLY9_9AGAR</name>
<proteinExistence type="predicted"/>
<sequence length="85" mass="9293">IRRFVFKYAQRLDLFLGTLINVGITASGKKVILAATHMRIVGSIVSLKGWILEPSVIQKVLDWPVPTDLTDVRGFLGTAGGCQQP</sequence>
<dbReference type="Proteomes" id="UP000053593">
    <property type="component" value="Unassembled WGS sequence"/>
</dbReference>